<dbReference type="AlphaFoldDB" id="A0A7D9EQU9"/>
<proteinExistence type="predicted"/>
<dbReference type="InterPro" id="IPR010998">
    <property type="entry name" value="Integrase_recombinase_N"/>
</dbReference>
<sequence>MVDNTTAESIIREMGTSHSSKLNQLVKQIWQWCESQKIWITMAHIPGVENCQADFQSLSFNWGTEWCLNKDILTLACNMLRFTPDIDLFASRINHQFKPYVAFRPDPEAIAINAFHMTWAQFAFYAFPPFSVIMQVLQKIQEDQASGILVIPYWPTQIWWPKAMNMVVQQPNSFAKKQGTIIPPQPTQRDTPHVSKALPADMPLVGDQLKKQGFSDTASRVIQNSWRTGTKKQYACHIKRWICYCSKRDINPICPDVRDGINFLAELLDSGVGYSSINTAQCALSSITNMSDHFSFGTHPLVSRFLKGVFTERPSLPRYQDIWDMNIVLNHLKQSKIAKELSLKDLTLKLVMLMALLSGQRCQTPKQKTRSAV</sequence>
<name>A0A7D9EQU9_PARCT</name>
<dbReference type="SUPFAM" id="SSF47823">
    <property type="entry name" value="lambda integrase-like, N-terminal domain"/>
    <property type="match status" value="1"/>
</dbReference>
<dbReference type="EMBL" id="CACRXK020008103">
    <property type="protein sequence ID" value="CAB4013988.1"/>
    <property type="molecule type" value="Genomic_DNA"/>
</dbReference>
<dbReference type="PANTHER" id="PTHR35617">
    <property type="entry name" value="PHAGE_INTEGRASE DOMAIN-CONTAINING PROTEIN"/>
    <property type="match status" value="1"/>
</dbReference>
<accession>A0A7D9EQU9</accession>
<protein>
    <submittedName>
        <fullName evidence="1">Uncharacterized protein</fullName>
    </submittedName>
</protein>
<dbReference type="Gene3D" id="1.10.150.130">
    <property type="match status" value="1"/>
</dbReference>
<evidence type="ECO:0000313" key="2">
    <source>
        <dbReference type="Proteomes" id="UP001152795"/>
    </source>
</evidence>
<reference evidence="1" key="1">
    <citation type="submission" date="2020-04" db="EMBL/GenBank/DDBJ databases">
        <authorList>
            <person name="Alioto T."/>
            <person name="Alioto T."/>
            <person name="Gomez Garrido J."/>
        </authorList>
    </citation>
    <scope>NUCLEOTIDE SEQUENCE</scope>
    <source>
        <strain evidence="1">A484AB</strain>
    </source>
</reference>
<dbReference type="PANTHER" id="PTHR35617:SF3">
    <property type="entry name" value="CORE-BINDING (CB) DOMAIN-CONTAINING PROTEIN"/>
    <property type="match status" value="1"/>
</dbReference>
<keyword evidence="2" id="KW-1185">Reference proteome</keyword>
<dbReference type="CDD" id="cd09275">
    <property type="entry name" value="RNase_HI_RT_DIRS1"/>
    <property type="match status" value="1"/>
</dbReference>
<dbReference type="OrthoDB" id="5989564at2759"/>
<dbReference type="Proteomes" id="UP001152795">
    <property type="component" value="Unassembled WGS sequence"/>
</dbReference>
<evidence type="ECO:0000313" key="1">
    <source>
        <dbReference type="EMBL" id="CAB4013988.1"/>
    </source>
</evidence>
<organism evidence="1 2">
    <name type="scientific">Paramuricea clavata</name>
    <name type="common">Red gorgonian</name>
    <name type="synonym">Violescent sea-whip</name>
    <dbReference type="NCBI Taxonomy" id="317549"/>
    <lineage>
        <taxon>Eukaryota</taxon>
        <taxon>Metazoa</taxon>
        <taxon>Cnidaria</taxon>
        <taxon>Anthozoa</taxon>
        <taxon>Octocorallia</taxon>
        <taxon>Malacalcyonacea</taxon>
        <taxon>Plexauridae</taxon>
        <taxon>Paramuricea</taxon>
    </lineage>
</organism>
<comment type="caution">
    <text evidence="1">The sequence shown here is derived from an EMBL/GenBank/DDBJ whole genome shotgun (WGS) entry which is preliminary data.</text>
</comment>
<gene>
    <name evidence="1" type="ORF">PACLA_8A017897</name>
</gene>